<keyword evidence="8 11" id="KW-0808">Transferase</keyword>
<evidence type="ECO:0000256" key="10">
    <source>
        <dbReference type="ARBA" id="ARBA00048975"/>
    </source>
</evidence>
<dbReference type="NCBIfam" id="TIGR00215">
    <property type="entry name" value="lpxB"/>
    <property type="match status" value="1"/>
</dbReference>
<dbReference type="PANTHER" id="PTHR30372:SF4">
    <property type="entry name" value="LIPID-A-DISACCHARIDE SYNTHASE, MITOCHONDRIAL-RELATED"/>
    <property type="match status" value="1"/>
</dbReference>
<dbReference type="SUPFAM" id="SSF53756">
    <property type="entry name" value="UDP-Glycosyltransferase/glycogen phosphorylase"/>
    <property type="match status" value="1"/>
</dbReference>
<dbReference type="UniPathway" id="UPA00973"/>
<comment type="function">
    <text evidence="1 11">Condensation of UDP-2,3-diacylglucosamine and 2,3-diacylglucosamine-1-phosphate to form lipid A disaccharide, a precursor of lipid A, a phosphorylated glycolipid that anchors the lipopolysaccharide to the outer membrane of the cell.</text>
</comment>
<comment type="pathway">
    <text evidence="11">Bacterial outer membrane biogenesis; LPS lipid A biosynthesis.</text>
</comment>
<dbReference type="Proteomes" id="UP000441399">
    <property type="component" value="Unassembled WGS sequence"/>
</dbReference>
<evidence type="ECO:0000256" key="4">
    <source>
        <dbReference type="ARBA" id="ARBA00020902"/>
    </source>
</evidence>
<keyword evidence="5 11" id="KW-0444">Lipid biosynthesis</keyword>
<dbReference type="Gene3D" id="3.40.50.2000">
    <property type="entry name" value="Glycogen Phosphorylase B"/>
    <property type="match status" value="1"/>
</dbReference>
<dbReference type="GO" id="GO:0009245">
    <property type="term" value="P:lipid A biosynthetic process"/>
    <property type="evidence" value="ECO:0007669"/>
    <property type="project" value="UniProtKB-UniRule"/>
</dbReference>
<gene>
    <name evidence="11 12" type="primary">lpxB</name>
    <name evidence="12" type="ORF">OPDIPICF_01394</name>
</gene>
<dbReference type="GO" id="GO:0016020">
    <property type="term" value="C:membrane"/>
    <property type="evidence" value="ECO:0007669"/>
    <property type="project" value="GOC"/>
</dbReference>
<organism evidence="12 13">
    <name type="scientific">BD1-7 clade bacterium</name>
    <dbReference type="NCBI Taxonomy" id="2029982"/>
    <lineage>
        <taxon>Bacteria</taxon>
        <taxon>Pseudomonadati</taxon>
        <taxon>Pseudomonadota</taxon>
        <taxon>Gammaproteobacteria</taxon>
        <taxon>Cellvibrionales</taxon>
        <taxon>Spongiibacteraceae</taxon>
        <taxon>BD1-7 clade</taxon>
    </lineage>
</organism>
<evidence type="ECO:0000256" key="8">
    <source>
        <dbReference type="ARBA" id="ARBA00022679"/>
    </source>
</evidence>
<evidence type="ECO:0000256" key="1">
    <source>
        <dbReference type="ARBA" id="ARBA00002056"/>
    </source>
</evidence>
<evidence type="ECO:0000256" key="7">
    <source>
        <dbReference type="ARBA" id="ARBA00022676"/>
    </source>
</evidence>
<dbReference type="GO" id="GO:0005543">
    <property type="term" value="F:phospholipid binding"/>
    <property type="evidence" value="ECO:0007669"/>
    <property type="project" value="TreeGrafter"/>
</dbReference>
<dbReference type="Pfam" id="PF02684">
    <property type="entry name" value="LpxB"/>
    <property type="match status" value="1"/>
</dbReference>
<evidence type="ECO:0000256" key="5">
    <source>
        <dbReference type="ARBA" id="ARBA00022516"/>
    </source>
</evidence>
<evidence type="ECO:0000256" key="3">
    <source>
        <dbReference type="ARBA" id="ARBA00012687"/>
    </source>
</evidence>
<name>A0A5S9PV70_9GAMM</name>
<keyword evidence="6 11" id="KW-0441">Lipid A biosynthesis</keyword>
<sequence length="391" mass="43315">MRIVIVAGEASGDTLGAGLISALRKEYTSGNPSLELEFCGIGGPKMCALGFQTFFDMERLSVMGLVEPAKRLPELLHIRRTIRRYCVQHDVDLFIGIDSPDFNLPIEKYLRKRGIKTAHYVSPSVWAWRQGRIRGIKKSVDLMLTLLPFEAEFYQKHDVPVAFIGHPLGDDIPMEPDQIAARKSLNLPEKGRMLAILPGSRGGEVRMLGELFLKVAKQVHQKDEDCIYLIPAANNDRKVQLQAFLEVLNEDPSNQQLVSCVRLFDGQSHDVMAASDAVLLASGTTALEAMLLKKPMVVAYRLAPLSYAIVSRLVKSPYVSLPNLLANKMLVPEILQDAATSSRLADEIWQALTDSTYRSRQIDAFYPLHETIACDASAKAAKAIKQLISSA</sequence>
<keyword evidence="7 11" id="KW-0328">Glycosyltransferase</keyword>
<dbReference type="AlphaFoldDB" id="A0A5S9PV70"/>
<evidence type="ECO:0000256" key="2">
    <source>
        <dbReference type="ARBA" id="ARBA00007868"/>
    </source>
</evidence>
<dbReference type="EC" id="2.4.1.182" evidence="3 11"/>
<evidence type="ECO:0000313" key="12">
    <source>
        <dbReference type="EMBL" id="CAA0108849.1"/>
    </source>
</evidence>
<protein>
    <recommendedName>
        <fullName evidence="4 11">Lipid-A-disaccharide synthase</fullName>
        <ecNumber evidence="3 11">2.4.1.182</ecNumber>
    </recommendedName>
</protein>
<evidence type="ECO:0000256" key="9">
    <source>
        <dbReference type="ARBA" id="ARBA00023098"/>
    </source>
</evidence>
<dbReference type="EMBL" id="CACSIO010000012">
    <property type="protein sequence ID" value="CAA0108849.1"/>
    <property type="molecule type" value="Genomic_DNA"/>
</dbReference>
<evidence type="ECO:0000313" key="13">
    <source>
        <dbReference type="Proteomes" id="UP000441399"/>
    </source>
</evidence>
<dbReference type="HAMAP" id="MF_00392">
    <property type="entry name" value="LpxB"/>
    <property type="match status" value="1"/>
</dbReference>
<proteinExistence type="inferred from homology"/>
<accession>A0A5S9PV70</accession>
<evidence type="ECO:0000256" key="11">
    <source>
        <dbReference type="HAMAP-Rule" id="MF_00392"/>
    </source>
</evidence>
<keyword evidence="9 11" id="KW-0443">Lipid metabolism</keyword>
<dbReference type="InterPro" id="IPR003835">
    <property type="entry name" value="Glyco_trans_19"/>
</dbReference>
<comment type="catalytic activity">
    <reaction evidence="10 11">
        <text>a lipid X + a UDP-2-N,3-O-bis[(3R)-3-hydroxyacyl]-alpha-D-glucosamine = a lipid A disaccharide + UDP + H(+)</text>
        <dbReference type="Rhea" id="RHEA:67828"/>
        <dbReference type="ChEBI" id="CHEBI:15378"/>
        <dbReference type="ChEBI" id="CHEBI:58223"/>
        <dbReference type="ChEBI" id="CHEBI:137748"/>
        <dbReference type="ChEBI" id="CHEBI:176338"/>
        <dbReference type="ChEBI" id="CHEBI:176343"/>
        <dbReference type="EC" id="2.4.1.182"/>
    </reaction>
</comment>
<dbReference type="GO" id="GO:0008915">
    <property type="term" value="F:lipid-A-disaccharide synthase activity"/>
    <property type="evidence" value="ECO:0007669"/>
    <property type="project" value="UniProtKB-UniRule"/>
</dbReference>
<keyword evidence="13" id="KW-1185">Reference proteome</keyword>
<evidence type="ECO:0000256" key="6">
    <source>
        <dbReference type="ARBA" id="ARBA00022556"/>
    </source>
</evidence>
<reference evidence="12 13" key="1">
    <citation type="submission" date="2019-11" db="EMBL/GenBank/DDBJ databases">
        <authorList>
            <person name="Holert J."/>
        </authorList>
    </citation>
    <scope>NUCLEOTIDE SEQUENCE [LARGE SCALE GENOMIC DNA]</scope>
    <source>
        <strain evidence="12">SB11_3</strain>
    </source>
</reference>
<comment type="similarity">
    <text evidence="2 11">Belongs to the LpxB family.</text>
</comment>
<dbReference type="PANTHER" id="PTHR30372">
    <property type="entry name" value="LIPID-A-DISACCHARIDE SYNTHASE"/>
    <property type="match status" value="1"/>
</dbReference>